<dbReference type="SUPFAM" id="SSF51679">
    <property type="entry name" value="Bacterial luciferase-like"/>
    <property type="match status" value="1"/>
</dbReference>
<dbReference type="HOGENOM" id="CLU_027853_9_0_4"/>
<keyword evidence="4" id="KW-1185">Reference proteome</keyword>
<evidence type="ECO:0000313" key="3">
    <source>
        <dbReference type="EMBL" id="AJK48293.1"/>
    </source>
</evidence>
<dbReference type="EMBL" id="CP002581">
    <property type="protein sequence ID" value="AJK48293.1"/>
    <property type="molecule type" value="Genomic_DNA"/>
</dbReference>
<protein>
    <submittedName>
        <fullName evidence="3">Putative luciferase-like monooxygenase</fullName>
    </submittedName>
</protein>
<evidence type="ECO:0000313" key="4">
    <source>
        <dbReference type="Proteomes" id="UP000031838"/>
    </source>
</evidence>
<dbReference type="GO" id="GO:0004497">
    <property type="term" value="F:monooxygenase activity"/>
    <property type="evidence" value="ECO:0007669"/>
    <property type="project" value="UniProtKB-KW"/>
</dbReference>
<dbReference type="InterPro" id="IPR050766">
    <property type="entry name" value="Bact_Lucif_Oxidored"/>
</dbReference>
<accession>A0A0B6RY31</accession>
<gene>
    <name evidence="3" type="ORF">BGL_2c01970</name>
</gene>
<dbReference type="GO" id="GO:0016705">
    <property type="term" value="F:oxidoreductase activity, acting on paired donors, with incorporation or reduction of molecular oxygen"/>
    <property type="evidence" value="ECO:0007669"/>
    <property type="project" value="InterPro"/>
</dbReference>
<reference evidence="3 4" key="2">
    <citation type="journal article" date="2016" name="Appl. Microbiol. Biotechnol.">
        <title>Mutations improving production and secretion of extracellular lipase by Burkholderia glumae PG1.</title>
        <authorList>
            <person name="Knapp A."/>
            <person name="Voget S."/>
            <person name="Gao R."/>
            <person name="Zaburannyi N."/>
            <person name="Krysciak D."/>
            <person name="Breuer M."/>
            <person name="Hauer B."/>
            <person name="Streit W.R."/>
            <person name="Muller R."/>
            <person name="Daniel R."/>
            <person name="Jaeger K.E."/>
        </authorList>
    </citation>
    <scope>NUCLEOTIDE SEQUENCE [LARGE SCALE GENOMIC DNA]</scope>
    <source>
        <strain evidence="3 4">PG1</strain>
    </source>
</reference>
<proteinExistence type="predicted"/>
<dbReference type="InterPro" id="IPR011251">
    <property type="entry name" value="Luciferase-like_dom"/>
</dbReference>
<dbReference type="NCBIfam" id="TIGR03558">
    <property type="entry name" value="oxido_grp_1"/>
    <property type="match status" value="1"/>
</dbReference>
<organism evidence="3 4">
    <name type="scientific">Burkholderia plantarii</name>
    <dbReference type="NCBI Taxonomy" id="41899"/>
    <lineage>
        <taxon>Bacteria</taxon>
        <taxon>Pseudomonadati</taxon>
        <taxon>Pseudomonadota</taxon>
        <taxon>Betaproteobacteria</taxon>
        <taxon>Burkholderiales</taxon>
        <taxon>Burkholderiaceae</taxon>
        <taxon>Burkholderia</taxon>
    </lineage>
</organism>
<dbReference type="PANTHER" id="PTHR30137">
    <property type="entry name" value="LUCIFERASE-LIKE MONOOXYGENASE"/>
    <property type="match status" value="1"/>
</dbReference>
<dbReference type="Pfam" id="PF00296">
    <property type="entry name" value="Bac_luciferase"/>
    <property type="match status" value="1"/>
</dbReference>
<dbReference type="GO" id="GO:0005829">
    <property type="term" value="C:cytosol"/>
    <property type="evidence" value="ECO:0007669"/>
    <property type="project" value="TreeGrafter"/>
</dbReference>
<sequence>MTYSVSLLDKSPVADGTTAADALQATLRLARRAEALGYRRFWVAEHHGAPGLAGSAPEVLIAHLLAVTSHIRVGSGGVMLQHYSPFKVAETFRLLAALAPGRVDLGVGKAPGGLPATTRALQARYAGAAQPSFDALLAELDAFVAPADAAAVTDAAAPPAARALPEPPEAPQRVLLGGSPASAALAARHGWQFCYAGHFNGDVSNLERSLAAYRDATGRAPLLALYAFAADSAEAARREAGALRIFRLQLANGQAVNLGSPEAAADYAAQVGATDYRIEELRPHAVAGSGDEIRAELDALHRRFGVEEFVIDTPVADYAKRLASIEAIAGAALTEPA</sequence>
<dbReference type="PANTHER" id="PTHR30137:SF20">
    <property type="entry name" value="N-ACETYL-S-ALKYLCYSTEINE MONOOXYGENASE"/>
    <property type="match status" value="1"/>
</dbReference>
<dbReference type="InterPro" id="IPR036661">
    <property type="entry name" value="Luciferase-like_sf"/>
</dbReference>
<dbReference type="InterPro" id="IPR019949">
    <property type="entry name" value="CmoO-like"/>
</dbReference>
<feature type="domain" description="Luciferase-like" evidence="2">
    <location>
        <begin position="1"/>
        <end position="303"/>
    </location>
</feature>
<dbReference type="AlphaFoldDB" id="A0A0B6RY31"/>
<comment type="similarity">
    <text evidence="1">To bacterial alkanal monooxygenase alpha and beta chains.</text>
</comment>
<keyword evidence="3" id="KW-0560">Oxidoreductase</keyword>
<keyword evidence="3" id="KW-0503">Monooxygenase</keyword>
<dbReference type="Gene3D" id="3.20.20.30">
    <property type="entry name" value="Luciferase-like domain"/>
    <property type="match status" value="1"/>
</dbReference>
<reference evidence="4" key="1">
    <citation type="submission" date="2011-03" db="EMBL/GenBank/DDBJ databases">
        <authorList>
            <person name="Voget S."/>
            <person name="Streit W.R."/>
            <person name="Jaeger K.E."/>
            <person name="Daniel R."/>
        </authorList>
    </citation>
    <scope>NUCLEOTIDE SEQUENCE [LARGE SCALE GENOMIC DNA]</scope>
    <source>
        <strain evidence="4">PG1</strain>
    </source>
</reference>
<evidence type="ECO:0000259" key="2">
    <source>
        <dbReference type="Pfam" id="PF00296"/>
    </source>
</evidence>
<dbReference type="RefSeq" id="WP_042626956.1">
    <property type="nucleotide sequence ID" value="NZ_CP002581.1"/>
</dbReference>
<dbReference type="KEGG" id="bgp:BGL_2c01970"/>
<evidence type="ECO:0000256" key="1">
    <source>
        <dbReference type="ARBA" id="ARBA00007789"/>
    </source>
</evidence>
<name>A0A0B6RY31_BURPL</name>
<dbReference type="Proteomes" id="UP000031838">
    <property type="component" value="Chromosome 2"/>
</dbReference>